<evidence type="ECO:0000256" key="3">
    <source>
        <dbReference type="ARBA" id="ARBA00022475"/>
    </source>
</evidence>
<evidence type="ECO:0000256" key="1">
    <source>
        <dbReference type="ARBA" id="ARBA00004651"/>
    </source>
</evidence>
<evidence type="ECO:0000313" key="10">
    <source>
        <dbReference type="Proteomes" id="UP001177592"/>
    </source>
</evidence>
<evidence type="ECO:0000256" key="7">
    <source>
        <dbReference type="SAM" id="MobiDB-lite"/>
    </source>
</evidence>
<dbReference type="RefSeq" id="WP_280632578.1">
    <property type="nucleotide sequence ID" value="NZ_CP123530.1"/>
</dbReference>
<evidence type="ECO:0000256" key="5">
    <source>
        <dbReference type="ARBA" id="ARBA00022989"/>
    </source>
</evidence>
<dbReference type="InterPro" id="IPR027417">
    <property type="entry name" value="P-loop_NTPase"/>
</dbReference>
<evidence type="ECO:0000256" key="6">
    <source>
        <dbReference type="ARBA" id="ARBA00023136"/>
    </source>
</evidence>
<dbReference type="SUPFAM" id="SSF52540">
    <property type="entry name" value="P-loop containing nucleoside triphosphate hydrolases"/>
    <property type="match status" value="1"/>
</dbReference>
<proteinExistence type="inferred from homology"/>
<organism evidence="9 10">
    <name type="scientific">Arsenophonus nasoniae</name>
    <name type="common">son-killer infecting Nasonia vitripennis</name>
    <dbReference type="NCBI Taxonomy" id="638"/>
    <lineage>
        <taxon>Bacteria</taxon>
        <taxon>Pseudomonadati</taxon>
        <taxon>Pseudomonadota</taxon>
        <taxon>Gammaproteobacteria</taxon>
        <taxon>Enterobacterales</taxon>
        <taxon>Morganellaceae</taxon>
        <taxon>Arsenophonus</taxon>
    </lineage>
</organism>
<keyword evidence="3" id="KW-1003">Cell membrane</keyword>
<dbReference type="EMBL" id="CP123530">
    <property type="protein sequence ID" value="WGM08745.1"/>
    <property type="molecule type" value="Genomic_DNA"/>
</dbReference>
<keyword evidence="5 8" id="KW-1133">Transmembrane helix</keyword>
<dbReference type="Pfam" id="PF02534">
    <property type="entry name" value="T4SS-DNA_transf"/>
    <property type="match status" value="1"/>
</dbReference>
<dbReference type="Proteomes" id="UP001177592">
    <property type="component" value="Plasmid paNv_CAN7"/>
</dbReference>
<sequence length="610" mass="68493">MKSIDKGQLLFLLIASLPVAWLIASVAVYPLNGVGLIQLLKTWRFGMLWQVLTDSHIRHDIWFNGIKSLGVGLCGSGLLITGLIVSTGRQSKVALFGDARFAIDADIRQSKQISWGNEKKGGVIIGRYKGQLLRYTQPDFVSMGAGTRAGKGAGIVIPNLLDFNDSMVVLDPKQECYNITSGYRQKTLGQKVFLLDPFSSKTHGFNPLFYVDLDHEKGAGYLLNLSTTLWPVAGLAGAEAHFNSGAGRVFIAFTELLHFAMKYDRKYLETAGVKPLFSIGTVLDLYYNVNQQDLLNDREGWLEKAKNDNDRYLITDALNKIKKLAESEGEAKSSLEETFQKKLNLFTLPLFRKATDRNDFDLRRLRKEKMTVYLGISADDAKIADEFLNLFFNFAIDVNMRENPDFAPENKHDVLFLLDEFPAIGAMHYIKKASGFIAGFKLKLLTIYQNLSQLIEIYGVYGAKTLMSMHPCRVIYAVSEKDDADEVSAKLGYTTLKSKGKSKSRNKTGTSQGESESDAQRALVLPQELGTLKFEEQFIILKGEHPIKCHKAFYFNDDFFMDKLIDLSPYLQDVKSNIKKGQFPSKLDLAHSLLRRELEAINFDLVSVNN</sequence>
<reference evidence="9" key="1">
    <citation type="submission" date="2023-04" db="EMBL/GenBank/DDBJ databases">
        <title>Genome dynamics across the evolutionary transition to endosymbiosis.</title>
        <authorList>
            <person name="Siozios S."/>
            <person name="Nadal-Jimenez P."/>
            <person name="Azagi T."/>
            <person name="Sprong H."/>
            <person name="Frost C.L."/>
            <person name="Parratt S.R."/>
            <person name="Taylor G."/>
            <person name="Brettell L."/>
            <person name="Lew K.C."/>
            <person name="Croft L."/>
            <person name="King K.C."/>
            <person name="Brockhurst M.A."/>
            <person name="Hypsa V."/>
            <person name="Novakova E."/>
            <person name="Darby A.C."/>
            <person name="Hurst G.D.D."/>
        </authorList>
    </citation>
    <scope>NUCLEOTIDE SEQUENCE</scope>
    <source>
        <strain evidence="9">ANv_CAN</strain>
        <plasmid evidence="9">paNv_CAN7</plasmid>
    </source>
</reference>
<comment type="similarity">
    <text evidence="2">Belongs to the VirD4/TraG family.</text>
</comment>
<keyword evidence="9" id="KW-0614">Plasmid</keyword>
<evidence type="ECO:0000313" key="9">
    <source>
        <dbReference type="EMBL" id="WGM08745.1"/>
    </source>
</evidence>
<keyword evidence="10" id="KW-1185">Reference proteome</keyword>
<dbReference type="InterPro" id="IPR003688">
    <property type="entry name" value="TraG/VirD4"/>
</dbReference>
<dbReference type="Gene3D" id="3.40.50.300">
    <property type="entry name" value="P-loop containing nucleotide triphosphate hydrolases"/>
    <property type="match status" value="1"/>
</dbReference>
<protein>
    <submittedName>
        <fullName evidence="9">Type IV secretory system conjugative DNA transfer family protein</fullName>
    </submittedName>
</protein>
<keyword evidence="4 8" id="KW-0812">Transmembrane</keyword>
<geneLocation type="plasmid" evidence="9 10">
    <name>paNv_CAN7</name>
</geneLocation>
<feature type="region of interest" description="Disordered" evidence="7">
    <location>
        <begin position="499"/>
        <end position="520"/>
    </location>
</feature>
<dbReference type="PANTHER" id="PTHR37937">
    <property type="entry name" value="CONJUGATIVE TRANSFER: DNA TRANSPORT"/>
    <property type="match status" value="1"/>
</dbReference>
<keyword evidence="6 8" id="KW-0472">Membrane</keyword>
<evidence type="ECO:0000256" key="4">
    <source>
        <dbReference type="ARBA" id="ARBA00022692"/>
    </source>
</evidence>
<evidence type="ECO:0000256" key="2">
    <source>
        <dbReference type="ARBA" id="ARBA00008806"/>
    </source>
</evidence>
<name>A0ABY8NWM3_9GAMM</name>
<dbReference type="PANTHER" id="PTHR37937:SF1">
    <property type="entry name" value="CONJUGATIVE TRANSFER: DNA TRANSPORT"/>
    <property type="match status" value="1"/>
</dbReference>
<dbReference type="InterPro" id="IPR051539">
    <property type="entry name" value="T4SS-coupling_protein"/>
</dbReference>
<dbReference type="CDD" id="cd01127">
    <property type="entry name" value="TrwB_TraG_TraD_VirD4"/>
    <property type="match status" value="1"/>
</dbReference>
<feature type="transmembrane region" description="Helical" evidence="8">
    <location>
        <begin position="9"/>
        <end position="31"/>
    </location>
</feature>
<comment type="subcellular location">
    <subcellularLocation>
        <location evidence="1">Cell membrane</location>
        <topology evidence="1">Multi-pass membrane protein</topology>
    </subcellularLocation>
</comment>
<accession>A0ABY8NWM3</accession>
<evidence type="ECO:0000256" key="8">
    <source>
        <dbReference type="SAM" id="Phobius"/>
    </source>
</evidence>
<gene>
    <name evidence="9" type="ORF">QE258_25600</name>
</gene>